<sequence length="278" mass="31646">MLPRLSRKMKWGVFGTFTTASCLYYAYAKNDNRSPSFPSASTTTNKNTTRATTTLTGKHLTHEEVVDGRQVLSNLGNFGWHDIPLSIRQRYTAPYSEPESDSPLWRAGNTLVIGSIGIISKFVMSCLETTKVYHMDRFLSIVHDDQRQRGIITVSNHMSVWDDPVLWGVFPMKTLLNIDKMRWVLGAADICYTSIFKATFFSMGKAIPTIRGGGIYQPAVDFAIDRLNHGGWIHVFPEGKVNQTEVMLRFKWGIGRLIMESDVCLCFVFEQVWIWCDR</sequence>
<keyword evidence="5" id="KW-0999">Mitochondrion inner membrane</keyword>
<evidence type="ECO:0000313" key="15">
    <source>
        <dbReference type="Proteomes" id="UP000193560"/>
    </source>
</evidence>
<keyword evidence="4" id="KW-1000">Mitochondrion outer membrane</keyword>
<dbReference type="PANTHER" id="PTHR12497:SF0">
    <property type="entry name" value="TAFAZZIN"/>
    <property type="match status" value="1"/>
</dbReference>
<comment type="similarity">
    <text evidence="2 12">Belongs to the taffazin family.</text>
</comment>
<dbReference type="InterPro" id="IPR000872">
    <property type="entry name" value="Tafazzin"/>
</dbReference>
<dbReference type="OrthoDB" id="193467at2759"/>
<dbReference type="SUPFAM" id="SSF69593">
    <property type="entry name" value="Glycerol-3-phosphate (1)-acyltransferase"/>
    <property type="match status" value="1"/>
</dbReference>
<evidence type="ECO:0000256" key="11">
    <source>
        <dbReference type="ARBA" id="ARBA00047906"/>
    </source>
</evidence>
<dbReference type="STRING" id="90262.A0A1X2ITU0"/>
<dbReference type="GO" id="GO:0007007">
    <property type="term" value="P:inner mitochondrial membrane organization"/>
    <property type="evidence" value="ECO:0007669"/>
    <property type="project" value="TreeGrafter"/>
</dbReference>
<dbReference type="GO" id="GO:0035965">
    <property type="term" value="P:cardiolipin acyl-chain remodeling"/>
    <property type="evidence" value="ECO:0007669"/>
    <property type="project" value="TreeGrafter"/>
</dbReference>
<evidence type="ECO:0000256" key="6">
    <source>
        <dbReference type="ARBA" id="ARBA00023098"/>
    </source>
</evidence>
<evidence type="ECO:0000256" key="5">
    <source>
        <dbReference type="ARBA" id="ARBA00022792"/>
    </source>
</evidence>
<comment type="caution">
    <text evidence="14">The sequence shown here is derived from an EMBL/GenBank/DDBJ whole genome shotgun (WGS) entry which is preliminary data.</text>
</comment>
<accession>A0A1X2ITU0</accession>
<dbReference type="PROSITE" id="PS51257">
    <property type="entry name" value="PROKAR_LIPOPROTEIN"/>
    <property type="match status" value="1"/>
</dbReference>
<evidence type="ECO:0000259" key="13">
    <source>
        <dbReference type="SMART" id="SM00563"/>
    </source>
</evidence>
<evidence type="ECO:0000313" key="14">
    <source>
        <dbReference type="EMBL" id="ORZ22219.1"/>
    </source>
</evidence>
<dbReference type="PRINTS" id="PR00979">
    <property type="entry name" value="TAFAZZIN"/>
</dbReference>
<dbReference type="InterPro" id="IPR002123">
    <property type="entry name" value="Plipid/glycerol_acylTrfase"/>
</dbReference>
<evidence type="ECO:0000256" key="7">
    <source>
        <dbReference type="ARBA" id="ARBA00023128"/>
    </source>
</evidence>
<keyword evidence="15" id="KW-1185">Reference proteome</keyword>
<evidence type="ECO:0000256" key="4">
    <source>
        <dbReference type="ARBA" id="ARBA00022787"/>
    </source>
</evidence>
<evidence type="ECO:0000256" key="3">
    <source>
        <dbReference type="ARBA" id="ARBA00022679"/>
    </source>
</evidence>
<evidence type="ECO:0000256" key="10">
    <source>
        <dbReference type="ARBA" id="ARBA00024323"/>
    </source>
</evidence>
<keyword evidence="7" id="KW-0496">Mitochondrion</keyword>
<evidence type="ECO:0000256" key="9">
    <source>
        <dbReference type="ARBA" id="ARBA00023315"/>
    </source>
</evidence>
<evidence type="ECO:0000256" key="8">
    <source>
        <dbReference type="ARBA" id="ARBA00023136"/>
    </source>
</evidence>
<reference evidence="14 15" key="1">
    <citation type="submission" date="2016-07" db="EMBL/GenBank/DDBJ databases">
        <title>Pervasive Adenine N6-methylation of Active Genes in Fungi.</title>
        <authorList>
            <consortium name="DOE Joint Genome Institute"/>
            <person name="Mondo S.J."/>
            <person name="Dannebaum R.O."/>
            <person name="Kuo R.C."/>
            <person name="Labutti K."/>
            <person name="Haridas S."/>
            <person name="Kuo A."/>
            <person name="Salamov A."/>
            <person name="Ahrendt S.R."/>
            <person name="Lipzen A."/>
            <person name="Sullivan W."/>
            <person name="Andreopoulos W.B."/>
            <person name="Clum A."/>
            <person name="Lindquist E."/>
            <person name="Daum C."/>
            <person name="Ramamoorthy G.K."/>
            <person name="Gryganskyi A."/>
            <person name="Culley D."/>
            <person name="Magnuson J.K."/>
            <person name="James T.Y."/>
            <person name="O'Malley M.A."/>
            <person name="Stajich J.E."/>
            <person name="Spatafora J.W."/>
            <person name="Visel A."/>
            <person name="Grigoriev I.V."/>
        </authorList>
    </citation>
    <scope>NUCLEOTIDE SEQUENCE [LARGE SCALE GENOMIC DNA]</scope>
    <source>
        <strain evidence="14 15">NRRL 1336</strain>
    </source>
</reference>
<dbReference type="AlphaFoldDB" id="A0A1X2ITU0"/>
<gene>
    <name evidence="14" type="ORF">BCR42DRAFT_405738</name>
</gene>
<feature type="domain" description="Phospholipid/glycerol acyltransferase" evidence="13">
    <location>
        <begin position="151"/>
        <end position="270"/>
    </location>
</feature>
<dbReference type="Pfam" id="PF01553">
    <property type="entry name" value="Acyltransferase"/>
    <property type="match status" value="1"/>
</dbReference>
<organism evidence="14 15">
    <name type="scientific">Absidia repens</name>
    <dbReference type="NCBI Taxonomy" id="90262"/>
    <lineage>
        <taxon>Eukaryota</taxon>
        <taxon>Fungi</taxon>
        <taxon>Fungi incertae sedis</taxon>
        <taxon>Mucoromycota</taxon>
        <taxon>Mucoromycotina</taxon>
        <taxon>Mucoromycetes</taxon>
        <taxon>Mucorales</taxon>
        <taxon>Cunninghamellaceae</taxon>
        <taxon>Absidia</taxon>
    </lineage>
</organism>
<keyword evidence="9 14" id="KW-0012">Acyltransferase</keyword>
<evidence type="ECO:0000256" key="12">
    <source>
        <dbReference type="RuleBase" id="RU365062"/>
    </source>
</evidence>
<evidence type="ECO:0000256" key="2">
    <source>
        <dbReference type="ARBA" id="ARBA00010524"/>
    </source>
</evidence>
<keyword evidence="3 14" id="KW-0808">Transferase</keyword>
<keyword evidence="8" id="KW-0472">Membrane</keyword>
<comment type="catalytic activity">
    <reaction evidence="11">
        <text>1'-[1,2-diacyl-sn-glycero-3-phospho],3'-[1-acyl-sn-glycero-3-phospho]-glycerol + a 1,2-diacyl-sn-glycero-3-phosphocholine = a cardiolipin + a 1-acyl-sn-glycero-3-phosphocholine</text>
        <dbReference type="Rhea" id="RHEA:33731"/>
        <dbReference type="ChEBI" id="CHEBI:57643"/>
        <dbReference type="ChEBI" id="CHEBI:58168"/>
        <dbReference type="ChEBI" id="CHEBI:62237"/>
        <dbReference type="ChEBI" id="CHEBI:64743"/>
    </reaction>
    <physiologicalReaction direction="left-to-right" evidence="11">
        <dbReference type="Rhea" id="RHEA:33732"/>
    </physiologicalReaction>
    <physiologicalReaction direction="right-to-left" evidence="11">
        <dbReference type="Rhea" id="RHEA:33733"/>
    </physiologicalReaction>
</comment>
<evidence type="ECO:0000256" key="1">
    <source>
        <dbReference type="ARBA" id="ARBA00004137"/>
    </source>
</evidence>
<dbReference type="CDD" id="cd07989">
    <property type="entry name" value="LPLAT_AGPAT-like"/>
    <property type="match status" value="1"/>
</dbReference>
<comment type="subcellular location">
    <subcellularLocation>
        <location evidence="1">Mitochondrion inner membrane</location>
        <topology evidence="1">Peripheral membrane protein</topology>
        <orientation evidence="1">Intermembrane side</orientation>
    </subcellularLocation>
    <subcellularLocation>
        <location evidence="10">Mitochondrion outer membrane</location>
        <topology evidence="10">Peripheral membrane protein</topology>
        <orientation evidence="10">Intermembrane side</orientation>
    </subcellularLocation>
</comment>
<dbReference type="GO" id="GO:0047184">
    <property type="term" value="F:1-acylglycerophosphocholine O-acyltransferase activity"/>
    <property type="evidence" value="ECO:0007669"/>
    <property type="project" value="TreeGrafter"/>
</dbReference>
<dbReference type="GO" id="GO:0005741">
    <property type="term" value="C:mitochondrial outer membrane"/>
    <property type="evidence" value="ECO:0007669"/>
    <property type="project" value="UniProtKB-SubCell"/>
</dbReference>
<dbReference type="GO" id="GO:0005743">
    <property type="term" value="C:mitochondrial inner membrane"/>
    <property type="evidence" value="ECO:0007669"/>
    <property type="project" value="UniProtKB-SubCell"/>
</dbReference>
<proteinExistence type="inferred from homology"/>
<dbReference type="EMBL" id="MCGE01000004">
    <property type="protein sequence ID" value="ORZ22219.1"/>
    <property type="molecule type" value="Genomic_DNA"/>
</dbReference>
<name>A0A1X2ITU0_9FUNG</name>
<keyword evidence="6" id="KW-0443">Lipid metabolism</keyword>
<protein>
    <recommendedName>
        <fullName evidence="12">Tafazzin family protein</fullName>
    </recommendedName>
</protein>
<dbReference type="Proteomes" id="UP000193560">
    <property type="component" value="Unassembled WGS sequence"/>
</dbReference>
<dbReference type="PANTHER" id="PTHR12497">
    <property type="entry name" value="TAZ PROTEIN TAFAZZIN"/>
    <property type="match status" value="1"/>
</dbReference>
<dbReference type="SMART" id="SM00563">
    <property type="entry name" value="PlsC"/>
    <property type="match status" value="1"/>
</dbReference>